<evidence type="ECO:0000256" key="1">
    <source>
        <dbReference type="SAM" id="MobiDB-lite"/>
    </source>
</evidence>
<feature type="compositionally biased region" description="Basic and acidic residues" evidence="1">
    <location>
        <begin position="24"/>
        <end position="36"/>
    </location>
</feature>
<dbReference type="EMBL" id="BARV01040026">
    <property type="protein sequence ID" value="GAI50079.1"/>
    <property type="molecule type" value="Genomic_DNA"/>
</dbReference>
<accession>X1R3B2</accession>
<organism evidence="2">
    <name type="scientific">marine sediment metagenome</name>
    <dbReference type="NCBI Taxonomy" id="412755"/>
    <lineage>
        <taxon>unclassified sequences</taxon>
        <taxon>metagenomes</taxon>
        <taxon>ecological metagenomes</taxon>
    </lineage>
</organism>
<feature type="region of interest" description="Disordered" evidence="1">
    <location>
        <begin position="1"/>
        <end position="45"/>
    </location>
</feature>
<name>X1R3B2_9ZZZZ</name>
<protein>
    <submittedName>
        <fullName evidence="2">Uncharacterized protein</fullName>
    </submittedName>
</protein>
<dbReference type="AlphaFoldDB" id="X1R3B2"/>
<sequence length="45" mass="5060">SAGQGLGIGFSSDKNKVPGTPRTPPEEERREEEGKKKKERHKVKR</sequence>
<gene>
    <name evidence="2" type="ORF">S06H3_61139</name>
</gene>
<evidence type="ECO:0000313" key="2">
    <source>
        <dbReference type="EMBL" id="GAI50079.1"/>
    </source>
</evidence>
<reference evidence="2" key="1">
    <citation type="journal article" date="2014" name="Front. Microbiol.">
        <title>High frequency of phylogenetically diverse reductive dehalogenase-homologous genes in deep subseafloor sedimentary metagenomes.</title>
        <authorList>
            <person name="Kawai M."/>
            <person name="Futagami T."/>
            <person name="Toyoda A."/>
            <person name="Takaki Y."/>
            <person name="Nishi S."/>
            <person name="Hori S."/>
            <person name="Arai W."/>
            <person name="Tsubouchi T."/>
            <person name="Morono Y."/>
            <person name="Uchiyama I."/>
            <person name="Ito T."/>
            <person name="Fujiyama A."/>
            <person name="Inagaki F."/>
            <person name="Takami H."/>
        </authorList>
    </citation>
    <scope>NUCLEOTIDE SEQUENCE</scope>
    <source>
        <strain evidence="2">Expedition CK06-06</strain>
    </source>
</reference>
<proteinExistence type="predicted"/>
<feature type="non-terminal residue" evidence="2">
    <location>
        <position position="1"/>
    </location>
</feature>
<comment type="caution">
    <text evidence="2">The sequence shown here is derived from an EMBL/GenBank/DDBJ whole genome shotgun (WGS) entry which is preliminary data.</text>
</comment>